<organism evidence="1 2">
    <name type="scientific">Sclerotinia nivalis</name>
    <dbReference type="NCBI Taxonomy" id="352851"/>
    <lineage>
        <taxon>Eukaryota</taxon>
        <taxon>Fungi</taxon>
        <taxon>Dikarya</taxon>
        <taxon>Ascomycota</taxon>
        <taxon>Pezizomycotina</taxon>
        <taxon>Leotiomycetes</taxon>
        <taxon>Helotiales</taxon>
        <taxon>Sclerotiniaceae</taxon>
        <taxon>Sclerotinia</taxon>
    </lineage>
</organism>
<sequence length="497" mass="55565">MFHTALSIMDMILFFDSFHFVLYAIFLFLLGTNAQSGVCWPQNSTQEPVIGFSIGLTNGASAIMFANGTIIDATYIEAPPEYQAWVINNIKDVLGNQTSQWIYPPYLLNPPKRSEEALPGFFQRLTLSMKVLKDFFKTKQSSNALAVEVPNPTVVPMHPEQSGLQLLLGTLKADTERILGQPIVNVTLTFPSFLQFLGQESIIPAMNNLSLNIMTCPDTENSASAAAIAHRHSQSHSTPTKMFEIWRHPSFDQQSNQTSFSNCIFGPKGVENVLSIEYTGEIFTLTAFTIFIDETTDIRESEYFIALKEPSLGSFANQTKSQIAADESFWEDIKANLRPQLLKGQTIFGRTARLLLSGSGANDPTLLNVLQSSLGKLIPSMTQPRGIRISFTEGEKKAYHDELARARSGLLCRLSDYGWEYASLNYERVLHGLLNQTKDYVGIDGRFAAARGAALLAFENRAVSCEERARSVRLGMWFDRGFMYVTPEVWDDLHWGF</sequence>
<dbReference type="Proteomes" id="UP001152300">
    <property type="component" value="Unassembled WGS sequence"/>
</dbReference>
<protein>
    <submittedName>
        <fullName evidence="1">Uncharacterized protein</fullName>
    </submittedName>
</protein>
<dbReference type="OrthoDB" id="3434383at2759"/>
<dbReference type="AlphaFoldDB" id="A0A9X0AHH0"/>
<accession>A0A9X0AHH0</accession>
<comment type="caution">
    <text evidence="1">The sequence shown here is derived from an EMBL/GenBank/DDBJ whole genome shotgun (WGS) entry which is preliminary data.</text>
</comment>
<keyword evidence="2" id="KW-1185">Reference proteome</keyword>
<dbReference type="EMBL" id="JAPEIS010000012">
    <property type="protein sequence ID" value="KAJ8061048.1"/>
    <property type="molecule type" value="Genomic_DNA"/>
</dbReference>
<name>A0A9X0AHH0_9HELO</name>
<evidence type="ECO:0000313" key="1">
    <source>
        <dbReference type="EMBL" id="KAJ8061048.1"/>
    </source>
</evidence>
<proteinExistence type="predicted"/>
<evidence type="ECO:0000313" key="2">
    <source>
        <dbReference type="Proteomes" id="UP001152300"/>
    </source>
</evidence>
<gene>
    <name evidence="1" type="ORF">OCU04_010125</name>
</gene>
<reference evidence="1" key="1">
    <citation type="submission" date="2022-11" db="EMBL/GenBank/DDBJ databases">
        <title>Genome Resource of Sclerotinia nivalis Strain SnTB1, a Plant Pathogen Isolated from American Ginseng.</title>
        <authorList>
            <person name="Fan S."/>
        </authorList>
    </citation>
    <scope>NUCLEOTIDE SEQUENCE</scope>
    <source>
        <strain evidence="1">SnTB1</strain>
    </source>
</reference>